<dbReference type="Proteomes" id="UP001407347">
    <property type="component" value="Unassembled WGS sequence"/>
</dbReference>
<dbReference type="EMBL" id="JAQYXP010000007">
    <property type="protein sequence ID" value="MEN3238743.1"/>
    <property type="molecule type" value="Genomic_DNA"/>
</dbReference>
<accession>A0ABV0A4H5</accession>
<proteinExistence type="predicted"/>
<dbReference type="RefSeq" id="WP_298963530.1">
    <property type="nucleotide sequence ID" value="NZ_JAQYXP010000007.1"/>
</dbReference>
<organism evidence="2 3">
    <name type="scientific">Methylobacterium ajmalii</name>
    <dbReference type="NCBI Taxonomy" id="2738439"/>
    <lineage>
        <taxon>Bacteria</taxon>
        <taxon>Pseudomonadati</taxon>
        <taxon>Pseudomonadota</taxon>
        <taxon>Alphaproteobacteria</taxon>
        <taxon>Hyphomicrobiales</taxon>
        <taxon>Methylobacteriaceae</taxon>
        <taxon>Methylobacterium</taxon>
    </lineage>
</organism>
<sequence length="111" mass="11624">MSFGRRLIAAAVAFVLAAVMVVPLLADARHEAVAPVAHAVLSFANHNHNHAADQQDADELIHHAQSHAQGVMPAETTTPVAVDSTAVAFLTHDEPGPAGDRALGPFEPPRD</sequence>
<protein>
    <submittedName>
        <fullName evidence="2">Uncharacterized protein</fullName>
    </submittedName>
</protein>
<evidence type="ECO:0000313" key="2">
    <source>
        <dbReference type="EMBL" id="MEN3238743.1"/>
    </source>
</evidence>
<keyword evidence="3" id="KW-1185">Reference proteome</keyword>
<evidence type="ECO:0000256" key="1">
    <source>
        <dbReference type="SAM" id="MobiDB-lite"/>
    </source>
</evidence>
<feature type="region of interest" description="Disordered" evidence="1">
    <location>
        <begin position="92"/>
        <end position="111"/>
    </location>
</feature>
<comment type="caution">
    <text evidence="2">The sequence shown here is derived from an EMBL/GenBank/DDBJ whole genome shotgun (WGS) entry which is preliminary data.</text>
</comment>
<gene>
    <name evidence="2" type="ORF">PUR29_35485</name>
</gene>
<evidence type="ECO:0000313" key="3">
    <source>
        <dbReference type="Proteomes" id="UP001407347"/>
    </source>
</evidence>
<name>A0ABV0A4H5_9HYPH</name>
<reference evidence="2 3" key="1">
    <citation type="journal article" date="2023" name="PLoS ONE">
        <title>Complete genome assembly of Hawai'i environmental nontuberculous mycobacteria reveals unexpected co-isolation with methylobacteria.</title>
        <authorList>
            <person name="Hendrix J."/>
            <person name="Epperson L.E."/>
            <person name="Tong E.I."/>
            <person name="Chan Y.L."/>
            <person name="Hasan N.A."/>
            <person name="Dawrs S.N."/>
            <person name="Norton G.J."/>
            <person name="Virdi R."/>
            <person name="Crooks J.L."/>
            <person name="Chan E.D."/>
            <person name="Honda J.R."/>
            <person name="Strong M."/>
        </authorList>
    </citation>
    <scope>NUCLEOTIDE SEQUENCE [LARGE SCALE GENOMIC DNA]</scope>
    <source>
        <strain evidence="2 3">NJH_HI04-1</strain>
    </source>
</reference>